<feature type="chain" id="PRO_5017190325" evidence="1">
    <location>
        <begin position="19"/>
        <end position="191"/>
    </location>
</feature>
<name>A0A395NIZ9_TRIAR</name>
<gene>
    <name evidence="2" type="ORF">TARUN_6356</name>
</gene>
<dbReference type="EMBL" id="PXOA01000403">
    <property type="protein sequence ID" value="RFU75894.1"/>
    <property type="molecule type" value="Genomic_DNA"/>
</dbReference>
<evidence type="ECO:0000313" key="2">
    <source>
        <dbReference type="EMBL" id="RFU75894.1"/>
    </source>
</evidence>
<evidence type="ECO:0000313" key="3">
    <source>
        <dbReference type="Proteomes" id="UP000266272"/>
    </source>
</evidence>
<feature type="signal peptide" evidence="1">
    <location>
        <begin position="1"/>
        <end position="18"/>
    </location>
</feature>
<reference evidence="2 3" key="1">
    <citation type="journal article" date="2018" name="PLoS Pathog.">
        <title>Evolution of structural diversity of trichothecenes, a family of toxins produced by plant pathogenic and entomopathogenic fungi.</title>
        <authorList>
            <person name="Proctor R.H."/>
            <person name="McCormick S.P."/>
            <person name="Kim H.S."/>
            <person name="Cardoza R.E."/>
            <person name="Stanley A.M."/>
            <person name="Lindo L."/>
            <person name="Kelly A."/>
            <person name="Brown D.W."/>
            <person name="Lee T."/>
            <person name="Vaughan M.M."/>
            <person name="Alexander N.J."/>
            <person name="Busman M."/>
            <person name="Gutierrez S."/>
        </authorList>
    </citation>
    <scope>NUCLEOTIDE SEQUENCE [LARGE SCALE GENOMIC DNA]</scope>
    <source>
        <strain evidence="2 3">IBT 40837</strain>
    </source>
</reference>
<evidence type="ECO:0000256" key="1">
    <source>
        <dbReference type="SAM" id="SignalP"/>
    </source>
</evidence>
<keyword evidence="1" id="KW-0732">Signal</keyword>
<accession>A0A395NIZ9</accession>
<dbReference type="OrthoDB" id="4899209at2759"/>
<proteinExistence type="predicted"/>
<dbReference type="Proteomes" id="UP000266272">
    <property type="component" value="Unassembled WGS sequence"/>
</dbReference>
<keyword evidence="3" id="KW-1185">Reference proteome</keyword>
<organism evidence="2 3">
    <name type="scientific">Trichoderma arundinaceum</name>
    <dbReference type="NCBI Taxonomy" id="490622"/>
    <lineage>
        <taxon>Eukaryota</taxon>
        <taxon>Fungi</taxon>
        <taxon>Dikarya</taxon>
        <taxon>Ascomycota</taxon>
        <taxon>Pezizomycotina</taxon>
        <taxon>Sordariomycetes</taxon>
        <taxon>Hypocreomycetidae</taxon>
        <taxon>Hypocreales</taxon>
        <taxon>Hypocreaceae</taxon>
        <taxon>Trichoderma</taxon>
    </lineage>
</organism>
<sequence>MYTSTLLFISPLLTLGFAAVVGRGIGPAPSQLHETRAACGEGAQLVCYNTGGGTPQNLDLADIEYAGAYLRFLADNDGDPLWTMPPEFECSEWTLPLFGAATVLALAKHINPRTNSSVTYYDIANTIDGGPDATPEQKAASLLGACGTNGGQIQVNVNANDPAYLTPEYIASGAKHESIIIKLVRDPSWTG</sequence>
<protein>
    <submittedName>
        <fullName evidence="2">Uncharacterized protein</fullName>
    </submittedName>
</protein>
<dbReference type="AlphaFoldDB" id="A0A395NIZ9"/>
<comment type="caution">
    <text evidence="2">The sequence shown here is derived from an EMBL/GenBank/DDBJ whole genome shotgun (WGS) entry which is preliminary data.</text>
</comment>